<reference evidence="3" key="2">
    <citation type="submission" date="2020-02" db="EMBL/GenBank/DDBJ databases">
        <authorList>
            <person name="Littmann E."/>
            <person name="Sorbara M."/>
        </authorList>
    </citation>
    <scope>NUCLEOTIDE SEQUENCE</scope>
    <source>
        <strain evidence="3">MSK.1.17</strain>
    </source>
</reference>
<dbReference type="GO" id="GO:0003677">
    <property type="term" value="F:DNA binding"/>
    <property type="evidence" value="ECO:0007669"/>
    <property type="project" value="InterPro"/>
</dbReference>
<evidence type="ECO:0000313" key="3">
    <source>
        <dbReference type="EMBL" id="NSJ47579.1"/>
    </source>
</evidence>
<name>A0AAW5C8Z6_9FIRM</name>
<evidence type="ECO:0000313" key="5">
    <source>
        <dbReference type="Proteomes" id="UP001299608"/>
    </source>
</evidence>
<comment type="caution">
    <text evidence="2">The sequence shown here is derived from an EMBL/GenBank/DDBJ whole genome shotgun (WGS) entry which is preliminary data.</text>
</comment>
<protein>
    <submittedName>
        <fullName evidence="2">Helix-turn-helix domain-containing protein</fullName>
    </submittedName>
    <submittedName>
        <fullName evidence="3">Helix-turn-helix transcriptional regulator</fullName>
    </submittedName>
</protein>
<dbReference type="InterPro" id="IPR001387">
    <property type="entry name" value="Cro/C1-type_HTH"/>
</dbReference>
<proteinExistence type="predicted"/>
<dbReference type="GeneID" id="97208263"/>
<dbReference type="RefSeq" id="WP_165640682.1">
    <property type="nucleotide sequence ID" value="NZ_BAABZL010000001.1"/>
</dbReference>
<dbReference type="PROSITE" id="PS50943">
    <property type="entry name" value="HTH_CROC1"/>
    <property type="match status" value="1"/>
</dbReference>
<accession>A0AAW5C8Z6</accession>
<dbReference type="AlphaFoldDB" id="A0AAW5C8Z6"/>
<sequence length="138" mass="16526">MNRIKEYRLKANMTQSDLSAFLGIPSRTIEDWDAGKRNPAPWAEELIIRQLEELIHPCLMKKLFNRFSKMAYEKLLPDDFNVFADSRDFSHDDYFKFIHDEMEKLGVDDSDYEYCPKSINPYFFENVRYGKEIHQMIL</sequence>
<dbReference type="Proteomes" id="UP000669239">
    <property type="component" value="Unassembled WGS sequence"/>
</dbReference>
<dbReference type="CDD" id="cd00093">
    <property type="entry name" value="HTH_XRE"/>
    <property type="match status" value="1"/>
</dbReference>
<dbReference type="SUPFAM" id="SSF47413">
    <property type="entry name" value="lambda repressor-like DNA-binding domains"/>
    <property type="match status" value="1"/>
</dbReference>
<evidence type="ECO:0000313" key="2">
    <source>
        <dbReference type="EMBL" id="MCG4749544.1"/>
    </source>
</evidence>
<dbReference type="InterPro" id="IPR010982">
    <property type="entry name" value="Lambda_DNA-bd_dom_sf"/>
</dbReference>
<evidence type="ECO:0000259" key="1">
    <source>
        <dbReference type="PROSITE" id="PS50943"/>
    </source>
</evidence>
<dbReference type="EMBL" id="JAAITT010000003">
    <property type="protein sequence ID" value="NSJ47579.1"/>
    <property type="molecule type" value="Genomic_DNA"/>
</dbReference>
<dbReference type="Pfam" id="PF01381">
    <property type="entry name" value="HTH_3"/>
    <property type="match status" value="1"/>
</dbReference>
<evidence type="ECO:0000313" key="4">
    <source>
        <dbReference type="Proteomes" id="UP000669239"/>
    </source>
</evidence>
<feature type="domain" description="HTH cro/C1-type" evidence="1">
    <location>
        <begin position="4"/>
        <end position="39"/>
    </location>
</feature>
<dbReference type="Gene3D" id="1.10.260.40">
    <property type="entry name" value="lambda repressor-like DNA-binding domains"/>
    <property type="match status" value="1"/>
</dbReference>
<reference evidence="3 4" key="1">
    <citation type="journal article" date="2020" name="Cell Host Microbe">
        <title>Functional and Genomic Variation between Human-Derived Isolates of Lachnospiraceae Reveals Inter- and Intra-Species Diversity.</title>
        <authorList>
            <person name="Sorbara M.T."/>
            <person name="Littmann E.R."/>
            <person name="Fontana E."/>
            <person name="Moody T.U."/>
            <person name="Kohout C.E."/>
            <person name="Gjonbalaj M."/>
            <person name="Eaton V."/>
            <person name="Seok R."/>
            <person name="Leiner I.M."/>
            <person name="Pamer E.G."/>
        </authorList>
    </citation>
    <scope>NUCLEOTIDE SEQUENCE [LARGE SCALE GENOMIC DNA]</scope>
    <source>
        <strain evidence="3 4">MSK.1.17</strain>
    </source>
</reference>
<reference evidence="2" key="3">
    <citation type="submission" date="2022-01" db="EMBL/GenBank/DDBJ databases">
        <title>Collection of gut derived symbiotic bacterial strains cultured from healthy donors.</title>
        <authorList>
            <person name="Lin H."/>
            <person name="Kohout C."/>
            <person name="Waligurski E."/>
            <person name="Pamer E.G."/>
        </authorList>
    </citation>
    <scope>NUCLEOTIDE SEQUENCE</scope>
    <source>
        <strain evidence="2">DFI.6.55</strain>
    </source>
</reference>
<keyword evidence="4" id="KW-1185">Reference proteome</keyword>
<gene>
    <name evidence="3" type="ORF">G5B36_02550</name>
    <name evidence="2" type="ORF">L0N08_29545</name>
</gene>
<organism evidence="2 5">
    <name type="scientific">Enterocloster aldenensis</name>
    <dbReference type="NCBI Taxonomy" id="358742"/>
    <lineage>
        <taxon>Bacteria</taxon>
        <taxon>Bacillati</taxon>
        <taxon>Bacillota</taxon>
        <taxon>Clostridia</taxon>
        <taxon>Lachnospirales</taxon>
        <taxon>Lachnospiraceae</taxon>
        <taxon>Enterocloster</taxon>
    </lineage>
</organism>
<dbReference type="Proteomes" id="UP001299608">
    <property type="component" value="Unassembled WGS sequence"/>
</dbReference>
<dbReference type="EMBL" id="JAKNGE010000092">
    <property type="protein sequence ID" value="MCG4749544.1"/>
    <property type="molecule type" value="Genomic_DNA"/>
</dbReference>